<dbReference type="OrthoDB" id="415590at2759"/>
<keyword evidence="5" id="KW-1185">Reference proteome</keyword>
<sequence length="184" mass="19591">MEIDKEVVKTMLATAGNAGIDFCLNAAPASSISRHLYQHLTHLLVNEPEAAIMSGRNRDEVNQDTWPIIAEEFLSRGVANVVITLGAKGAFYANARGRGHCPAFDVKVEDTTGAGDTFTGAYASDYLRQKAGGTWDIKSAVIRANKAAAITIQSVGAQHGIPWSDEIDNFDAPEKSLAGLGSET</sequence>
<evidence type="ECO:0000256" key="1">
    <source>
        <dbReference type="ARBA" id="ARBA00022679"/>
    </source>
</evidence>
<evidence type="ECO:0000313" key="4">
    <source>
        <dbReference type="EMBL" id="OAQ67700.1"/>
    </source>
</evidence>
<dbReference type="RefSeq" id="XP_018144550.1">
    <property type="nucleotide sequence ID" value="XM_018283468.1"/>
</dbReference>
<dbReference type="PANTHER" id="PTHR10584">
    <property type="entry name" value="SUGAR KINASE"/>
    <property type="match status" value="1"/>
</dbReference>
<dbReference type="InterPro" id="IPR002173">
    <property type="entry name" value="Carboh/pur_kinase_PfkB_CS"/>
</dbReference>
<accession>A0A179FR66</accession>
<dbReference type="InterPro" id="IPR029056">
    <property type="entry name" value="Ribokinase-like"/>
</dbReference>
<gene>
    <name evidence="4" type="ORF">VFPPC_04056</name>
</gene>
<proteinExistence type="predicted"/>
<evidence type="ECO:0000256" key="2">
    <source>
        <dbReference type="ARBA" id="ARBA00022777"/>
    </source>
</evidence>
<dbReference type="PROSITE" id="PS00584">
    <property type="entry name" value="PFKB_KINASES_2"/>
    <property type="match status" value="1"/>
</dbReference>
<keyword evidence="2" id="KW-0418">Kinase</keyword>
<dbReference type="EMBL" id="LSBJ02000003">
    <property type="protein sequence ID" value="OAQ67700.1"/>
    <property type="molecule type" value="Genomic_DNA"/>
</dbReference>
<dbReference type="Proteomes" id="UP000078397">
    <property type="component" value="Unassembled WGS sequence"/>
</dbReference>
<dbReference type="STRING" id="1380566.A0A179FR66"/>
<organism evidence="4 5">
    <name type="scientific">Pochonia chlamydosporia 170</name>
    <dbReference type="NCBI Taxonomy" id="1380566"/>
    <lineage>
        <taxon>Eukaryota</taxon>
        <taxon>Fungi</taxon>
        <taxon>Dikarya</taxon>
        <taxon>Ascomycota</taxon>
        <taxon>Pezizomycotina</taxon>
        <taxon>Sordariomycetes</taxon>
        <taxon>Hypocreomycetidae</taxon>
        <taxon>Hypocreales</taxon>
        <taxon>Clavicipitaceae</taxon>
        <taxon>Pochonia</taxon>
    </lineage>
</organism>
<keyword evidence="1" id="KW-0808">Transferase</keyword>
<dbReference type="KEGG" id="pchm:VFPPC_04056"/>
<dbReference type="AlphaFoldDB" id="A0A179FR66"/>
<dbReference type="GO" id="GO:0016301">
    <property type="term" value="F:kinase activity"/>
    <property type="evidence" value="ECO:0007669"/>
    <property type="project" value="UniProtKB-KW"/>
</dbReference>
<dbReference type="SUPFAM" id="SSF53613">
    <property type="entry name" value="Ribokinase-like"/>
    <property type="match status" value="1"/>
</dbReference>
<name>A0A179FR66_METCM</name>
<dbReference type="GeneID" id="28847462"/>
<evidence type="ECO:0000259" key="3">
    <source>
        <dbReference type="Pfam" id="PF00294"/>
    </source>
</evidence>
<dbReference type="PANTHER" id="PTHR10584:SF166">
    <property type="entry name" value="RIBOKINASE"/>
    <property type="match status" value="1"/>
</dbReference>
<protein>
    <submittedName>
        <fullName evidence="4">Ribokinase</fullName>
    </submittedName>
</protein>
<feature type="domain" description="Carbohydrate kinase PfkB" evidence="3">
    <location>
        <begin position="3"/>
        <end position="162"/>
    </location>
</feature>
<dbReference type="Pfam" id="PF00294">
    <property type="entry name" value="PfkB"/>
    <property type="match status" value="1"/>
</dbReference>
<evidence type="ECO:0000313" key="5">
    <source>
        <dbReference type="Proteomes" id="UP000078397"/>
    </source>
</evidence>
<dbReference type="Gene3D" id="3.40.1190.20">
    <property type="match status" value="1"/>
</dbReference>
<reference evidence="4 5" key="1">
    <citation type="journal article" date="2016" name="PLoS Pathog.">
        <title>Biosynthesis of antibiotic leucinostatins in bio-control fungus Purpureocillium lilacinum and their inhibition on phytophthora revealed by genome mining.</title>
        <authorList>
            <person name="Wang G."/>
            <person name="Liu Z."/>
            <person name="Lin R."/>
            <person name="Li E."/>
            <person name="Mao Z."/>
            <person name="Ling J."/>
            <person name="Yang Y."/>
            <person name="Yin W.B."/>
            <person name="Xie B."/>
        </authorList>
    </citation>
    <scope>NUCLEOTIDE SEQUENCE [LARGE SCALE GENOMIC DNA]</scope>
    <source>
        <strain evidence="4">170</strain>
    </source>
</reference>
<dbReference type="InterPro" id="IPR011611">
    <property type="entry name" value="PfkB_dom"/>
</dbReference>
<comment type="caution">
    <text evidence="4">The sequence shown here is derived from an EMBL/GenBank/DDBJ whole genome shotgun (WGS) entry which is preliminary data.</text>
</comment>